<proteinExistence type="predicted"/>
<name>A0ABS7JP24_9HELI</name>
<gene>
    <name evidence="1" type="ORF">K4G57_06735</name>
</gene>
<dbReference type="PANTHER" id="PTHR43404:SF1">
    <property type="entry name" value="MNN4P"/>
    <property type="match status" value="1"/>
</dbReference>
<accession>A0ABS7JP24</accession>
<sequence length="416" mass="49142">MTFKASLKKAFIETKGEFFITRLLCAFFEYYFQSLKTQKKAFLILKILSIFKQDISLFYKAKIEYFKGDFHKALFLLESLKPNKNPDICYLKARVLSLLGQKEQAFLLLEQSLKSFSRLKGFIELVNLSTNKEEFALVKKLFDENKDNFAHFQNNKKEFLKWLAQAAINAKEYQFAKQFLKESLFLFLKNPRKKFQAKQIMRTKDAKEALEDLAELLALNKITMFLISGVFLGCVRSKSFIEHDYDIDVGVFGVSLESLHEIFTKSPCFVLKNPHYQGGVQLYHLNGIYIDVFLHFEEHGFIYHDGDFVRWKNTAFELCEYEFLGKKYLAPKDYDLYLRENYGVTYMQSKNSKTYYTFLDTPNMQILNKEEFIICLYESLFKEFALFNETRILDKLKELNEKSFVTEYLDFKKGCV</sequence>
<dbReference type="EMBL" id="JAIGYQ010000009">
    <property type="protein sequence ID" value="MBX7491156.1"/>
    <property type="molecule type" value="Genomic_DNA"/>
</dbReference>
<protein>
    <recommendedName>
        <fullName evidence="3">LicD family protein</fullName>
    </recommendedName>
</protein>
<evidence type="ECO:0008006" key="3">
    <source>
        <dbReference type="Google" id="ProtNLM"/>
    </source>
</evidence>
<keyword evidence="2" id="KW-1185">Reference proteome</keyword>
<reference evidence="1 2" key="1">
    <citation type="submission" date="2021-08" db="EMBL/GenBank/DDBJ databases">
        <title>Helicobacter spp. isolated from feces of Anatolian Ground Squirrel (Spermophilus xanthoprymnus) in Turkey.</title>
        <authorList>
            <person name="Aydin F."/>
            <person name="Abay S."/>
            <person name="Kayman T."/>
            <person name="Karakaya E."/>
            <person name="Saticioglu I.B."/>
        </authorList>
    </citation>
    <scope>NUCLEOTIDE SEQUENCE [LARGE SCALE GENOMIC DNA]</scope>
    <source>
        <strain evidence="1 2">Faydin-H70</strain>
    </source>
</reference>
<dbReference type="InterPro" id="IPR011990">
    <property type="entry name" value="TPR-like_helical_dom_sf"/>
</dbReference>
<evidence type="ECO:0000313" key="2">
    <source>
        <dbReference type="Proteomes" id="UP000700059"/>
    </source>
</evidence>
<dbReference type="Gene3D" id="1.25.40.10">
    <property type="entry name" value="Tetratricopeptide repeat domain"/>
    <property type="match status" value="1"/>
</dbReference>
<comment type="caution">
    <text evidence="1">The sequence shown here is derived from an EMBL/GenBank/DDBJ whole genome shotgun (WGS) entry which is preliminary data.</text>
</comment>
<evidence type="ECO:0000313" key="1">
    <source>
        <dbReference type="EMBL" id="MBX7491156.1"/>
    </source>
</evidence>
<dbReference type="PANTHER" id="PTHR43404">
    <property type="entry name" value="LIPOPOLYSACCHARIDE CHOLINEPHOSPHOTRANSFERASE LICD"/>
    <property type="match status" value="1"/>
</dbReference>
<dbReference type="InterPro" id="IPR052942">
    <property type="entry name" value="LPS_cholinephosphotransferase"/>
</dbReference>
<dbReference type="Proteomes" id="UP000700059">
    <property type="component" value="Unassembled WGS sequence"/>
</dbReference>
<dbReference type="RefSeq" id="WP_221532423.1">
    <property type="nucleotide sequence ID" value="NZ_JAIGYP010000009.1"/>
</dbReference>
<organism evidence="1 2">
    <name type="scientific">Helicobacter turcicus</name>
    <dbReference type="NCBI Taxonomy" id="2867412"/>
    <lineage>
        <taxon>Bacteria</taxon>
        <taxon>Pseudomonadati</taxon>
        <taxon>Campylobacterota</taxon>
        <taxon>Epsilonproteobacteria</taxon>
        <taxon>Campylobacterales</taxon>
        <taxon>Helicobacteraceae</taxon>
        <taxon>Helicobacter</taxon>
    </lineage>
</organism>